<dbReference type="Proteomes" id="UP000054047">
    <property type="component" value="Unassembled WGS sequence"/>
</dbReference>
<dbReference type="EMBL" id="KN730875">
    <property type="protein sequence ID" value="KIH60533.1"/>
    <property type="molecule type" value="Genomic_DNA"/>
</dbReference>
<reference evidence="2 3" key="1">
    <citation type="submission" date="2013-12" db="EMBL/GenBank/DDBJ databases">
        <title>Draft genome of the parsitic nematode Ancylostoma duodenale.</title>
        <authorList>
            <person name="Mitreva M."/>
        </authorList>
    </citation>
    <scope>NUCLEOTIDE SEQUENCE [LARGE SCALE GENOMIC DNA]</scope>
    <source>
        <strain evidence="2 3">Zhejiang</strain>
    </source>
</reference>
<evidence type="ECO:0000256" key="1">
    <source>
        <dbReference type="SAM" id="MobiDB-lite"/>
    </source>
</evidence>
<gene>
    <name evidence="2" type="ORF">ANCDUO_09218</name>
</gene>
<organism evidence="2 3">
    <name type="scientific">Ancylostoma duodenale</name>
    <dbReference type="NCBI Taxonomy" id="51022"/>
    <lineage>
        <taxon>Eukaryota</taxon>
        <taxon>Metazoa</taxon>
        <taxon>Ecdysozoa</taxon>
        <taxon>Nematoda</taxon>
        <taxon>Chromadorea</taxon>
        <taxon>Rhabditida</taxon>
        <taxon>Rhabditina</taxon>
        <taxon>Rhabditomorpha</taxon>
        <taxon>Strongyloidea</taxon>
        <taxon>Ancylostomatidae</taxon>
        <taxon>Ancylostomatinae</taxon>
        <taxon>Ancylostoma</taxon>
    </lineage>
</organism>
<dbReference type="Pfam" id="PF17641">
    <property type="entry name" value="ASPRs"/>
    <property type="match status" value="1"/>
</dbReference>
<dbReference type="AlphaFoldDB" id="A0A0C2CUF9"/>
<feature type="region of interest" description="Disordered" evidence="1">
    <location>
        <begin position="44"/>
        <end position="88"/>
    </location>
</feature>
<sequence length="201" mass="21548">MMASSKSYIVSFDDGATVARLLSIQVALAQTPQLTIQISLVQDPQNSIEQGPQSPPEPIPPRPAAPTPPRPVPQSPPSPPVQKSSLSAGSCSQLGEYALPSQQGMELLIGVESRAPKKDNKLEYECSLEGMAGLILKSRKKGLCCPKSLGIFPLIFETMDGQGGTSTNKAALEAWDNHLPNNFTIGVYENWETLAIELYSA</sequence>
<proteinExistence type="predicted"/>
<accession>A0A0C2CUF9</accession>
<name>A0A0C2CUF9_9BILA</name>
<evidence type="ECO:0000313" key="3">
    <source>
        <dbReference type="Proteomes" id="UP000054047"/>
    </source>
</evidence>
<feature type="compositionally biased region" description="Pro residues" evidence="1">
    <location>
        <begin position="53"/>
        <end position="80"/>
    </location>
</feature>
<keyword evidence="3" id="KW-1185">Reference proteome</keyword>
<dbReference type="OrthoDB" id="5897993at2759"/>
<protein>
    <submittedName>
        <fullName evidence="2">Uncharacterized protein</fullName>
    </submittedName>
</protein>
<dbReference type="InterPro" id="IPR035109">
    <property type="entry name" value="ASPR"/>
</dbReference>
<evidence type="ECO:0000313" key="2">
    <source>
        <dbReference type="EMBL" id="KIH60533.1"/>
    </source>
</evidence>